<evidence type="ECO:0000256" key="5">
    <source>
        <dbReference type="ARBA" id="ARBA00023015"/>
    </source>
</evidence>
<dbReference type="GO" id="GO:0005654">
    <property type="term" value="C:nucleoplasm"/>
    <property type="evidence" value="ECO:0007669"/>
    <property type="project" value="TreeGrafter"/>
</dbReference>
<dbReference type="PANTHER" id="PTHR24399:SF23">
    <property type="entry name" value="C2H2-TYPE DOMAIN-CONTAINING PROTEIN"/>
    <property type="match status" value="1"/>
</dbReference>
<organism evidence="10">
    <name type="scientific">Oppiella nova</name>
    <dbReference type="NCBI Taxonomy" id="334625"/>
    <lineage>
        <taxon>Eukaryota</taxon>
        <taxon>Metazoa</taxon>
        <taxon>Ecdysozoa</taxon>
        <taxon>Arthropoda</taxon>
        <taxon>Chelicerata</taxon>
        <taxon>Arachnida</taxon>
        <taxon>Acari</taxon>
        <taxon>Acariformes</taxon>
        <taxon>Sarcoptiformes</taxon>
        <taxon>Oribatida</taxon>
        <taxon>Brachypylina</taxon>
        <taxon>Oppioidea</taxon>
        <taxon>Oppiidae</taxon>
        <taxon>Oppiella</taxon>
    </lineage>
</organism>
<keyword evidence="6" id="KW-0804">Transcription</keyword>
<evidence type="ECO:0000256" key="2">
    <source>
        <dbReference type="ARBA" id="ARBA00022723"/>
    </source>
</evidence>
<evidence type="ECO:0000256" key="3">
    <source>
        <dbReference type="ARBA" id="ARBA00022737"/>
    </source>
</evidence>
<name>A0A7R9QWL1_9ACAR</name>
<keyword evidence="2" id="KW-0479">Metal-binding</keyword>
<protein>
    <recommendedName>
        <fullName evidence="9">C2H2-type domain-containing protein</fullName>
    </recommendedName>
</protein>
<dbReference type="PROSITE" id="PS00028">
    <property type="entry name" value="ZINC_FINGER_C2H2_1"/>
    <property type="match status" value="4"/>
</dbReference>
<comment type="subcellular location">
    <subcellularLocation>
        <location evidence="1">Nucleus</location>
    </subcellularLocation>
</comment>
<gene>
    <name evidence="10" type="ORF">ONB1V03_LOCUS17685</name>
</gene>
<proteinExistence type="predicted"/>
<dbReference type="SMART" id="SM00355">
    <property type="entry name" value="ZnF_C2H2"/>
    <property type="match status" value="6"/>
</dbReference>
<evidence type="ECO:0000259" key="9">
    <source>
        <dbReference type="PROSITE" id="PS50157"/>
    </source>
</evidence>
<keyword evidence="3" id="KW-0677">Repeat</keyword>
<evidence type="ECO:0000313" key="11">
    <source>
        <dbReference type="Proteomes" id="UP000728032"/>
    </source>
</evidence>
<accession>A0A7R9QWL1</accession>
<dbReference type="InterPro" id="IPR036236">
    <property type="entry name" value="Znf_C2H2_sf"/>
</dbReference>
<dbReference type="EMBL" id="OC937292">
    <property type="protein sequence ID" value="CAD7661124.1"/>
    <property type="molecule type" value="Genomic_DNA"/>
</dbReference>
<dbReference type="EMBL" id="CAJPVJ010022467">
    <property type="protein sequence ID" value="CAG2178260.1"/>
    <property type="molecule type" value="Genomic_DNA"/>
</dbReference>
<keyword evidence="7" id="KW-0539">Nucleus</keyword>
<feature type="domain" description="C2H2-type" evidence="9">
    <location>
        <begin position="34"/>
        <end position="63"/>
    </location>
</feature>
<feature type="domain" description="C2H2-type" evidence="9">
    <location>
        <begin position="290"/>
        <end position="317"/>
    </location>
</feature>
<dbReference type="GO" id="GO:0008270">
    <property type="term" value="F:zinc ion binding"/>
    <property type="evidence" value="ECO:0007669"/>
    <property type="project" value="UniProtKB-KW"/>
</dbReference>
<sequence>MIAQTSGQLLDRAIHKCITNNTTKVNENHPNGKYRCEYFGCNQWFARKDLMDSHLRLHTSMQEAITFEQTFDANTYDKSKDPNTQKINEIIFVPQMELEVIEYSSTAETTNAIESLSYTNSNDSNSQNKNGDKTLIACDICGKNFSKHYIQSHRRSHTGVKPYKCSYGGCERTFTQTSSRNYHEKTYHRIDKYSLKCYYSNCEKSFGRQIAGTYHRIDKYSLKCYYSNCEKSFGRQIDLQKHLAVHNNAGTSLAFSASSLIAPVVLNEHQFVKRHTTRRLRRVPHRSGKHGCPHCGKTFAHKVALRQHEVIHGNKQFVCTYADCQYASYWKQNLSLHLRRHHNQP</sequence>
<keyword evidence="8" id="KW-0863">Zinc-finger</keyword>
<dbReference type="InterPro" id="IPR013087">
    <property type="entry name" value="Znf_C2H2_type"/>
</dbReference>
<evidence type="ECO:0000256" key="6">
    <source>
        <dbReference type="ARBA" id="ARBA00023163"/>
    </source>
</evidence>
<reference evidence="10" key="1">
    <citation type="submission" date="2020-11" db="EMBL/GenBank/DDBJ databases">
        <authorList>
            <person name="Tran Van P."/>
        </authorList>
    </citation>
    <scope>NUCLEOTIDE SEQUENCE</scope>
</reference>
<keyword evidence="4" id="KW-0862">Zinc</keyword>
<dbReference type="Pfam" id="PF00096">
    <property type="entry name" value="zf-C2H2"/>
    <property type="match status" value="1"/>
</dbReference>
<evidence type="ECO:0000256" key="1">
    <source>
        <dbReference type="ARBA" id="ARBA00004123"/>
    </source>
</evidence>
<evidence type="ECO:0000256" key="7">
    <source>
        <dbReference type="ARBA" id="ARBA00023242"/>
    </source>
</evidence>
<keyword evidence="5" id="KW-0805">Transcription regulation</keyword>
<dbReference type="PROSITE" id="PS50157">
    <property type="entry name" value="ZINC_FINGER_C2H2_2"/>
    <property type="match status" value="5"/>
</dbReference>
<dbReference type="OrthoDB" id="8117402at2759"/>
<dbReference type="GO" id="GO:0001227">
    <property type="term" value="F:DNA-binding transcription repressor activity, RNA polymerase II-specific"/>
    <property type="evidence" value="ECO:0007669"/>
    <property type="project" value="TreeGrafter"/>
</dbReference>
<feature type="domain" description="C2H2-type" evidence="9">
    <location>
        <begin position="163"/>
        <end position="193"/>
    </location>
</feature>
<dbReference type="SUPFAM" id="SSF57667">
    <property type="entry name" value="beta-beta-alpha zinc fingers"/>
    <property type="match status" value="2"/>
</dbReference>
<feature type="domain" description="C2H2-type" evidence="9">
    <location>
        <begin position="222"/>
        <end position="251"/>
    </location>
</feature>
<evidence type="ECO:0000256" key="4">
    <source>
        <dbReference type="ARBA" id="ARBA00022833"/>
    </source>
</evidence>
<evidence type="ECO:0000256" key="8">
    <source>
        <dbReference type="PROSITE-ProRule" id="PRU00042"/>
    </source>
</evidence>
<keyword evidence="11" id="KW-1185">Reference proteome</keyword>
<dbReference type="Proteomes" id="UP000728032">
    <property type="component" value="Unassembled WGS sequence"/>
</dbReference>
<dbReference type="AlphaFoldDB" id="A0A7R9QWL1"/>
<dbReference type="GO" id="GO:0000978">
    <property type="term" value="F:RNA polymerase II cis-regulatory region sequence-specific DNA binding"/>
    <property type="evidence" value="ECO:0007669"/>
    <property type="project" value="TreeGrafter"/>
</dbReference>
<feature type="domain" description="C2H2-type" evidence="9">
    <location>
        <begin position="136"/>
        <end position="162"/>
    </location>
</feature>
<dbReference type="Gene3D" id="3.30.160.60">
    <property type="entry name" value="Classic Zinc Finger"/>
    <property type="match status" value="5"/>
</dbReference>
<evidence type="ECO:0000313" key="10">
    <source>
        <dbReference type="EMBL" id="CAD7661124.1"/>
    </source>
</evidence>
<dbReference type="PANTHER" id="PTHR24399">
    <property type="entry name" value="ZINC FINGER AND BTB DOMAIN-CONTAINING"/>
    <property type="match status" value="1"/>
</dbReference>